<keyword evidence="1" id="KW-0812">Transmembrane</keyword>
<dbReference type="CDD" id="cd05379">
    <property type="entry name" value="CAP_bacterial"/>
    <property type="match status" value="1"/>
</dbReference>
<feature type="transmembrane region" description="Helical" evidence="1">
    <location>
        <begin position="112"/>
        <end position="130"/>
    </location>
</feature>
<comment type="caution">
    <text evidence="3">The sequence shown here is derived from an EMBL/GenBank/DDBJ whole genome shotgun (WGS) entry which is preliminary data.</text>
</comment>
<organism evidence="3 4">
    <name type="scientific">Candidatus Woesebacteria bacterium RIFCSPHIGHO2_01_FULL_40_22</name>
    <dbReference type="NCBI Taxonomy" id="1802499"/>
    <lineage>
        <taxon>Bacteria</taxon>
        <taxon>Candidatus Woeseibacteriota</taxon>
    </lineage>
</organism>
<dbReference type="PANTHER" id="PTHR31157:SF1">
    <property type="entry name" value="SCP DOMAIN-CONTAINING PROTEIN"/>
    <property type="match status" value="1"/>
</dbReference>
<dbReference type="Proteomes" id="UP000179221">
    <property type="component" value="Unassembled WGS sequence"/>
</dbReference>
<dbReference type="InterPro" id="IPR014044">
    <property type="entry name" value="CAP_dom"/>
</dbReference>
<proteinExistence type="predicted"/>
<sequence>MNLQGNWIDLMILIIIVYFLFDGMTSNFWVVTANFFSFLASMLISLKTYKCVAVLLKNNFSMPFSISNAIGFLITASLAEIMISSLIMYLIRKFPSKLQRLPYQKILNVIPALGEALVLIAFILTLILALPTHPKIKAAISESKIGGYIVTKTGGVEKDLNEIFGGIVEEGINYLTIRPGSSERIPLNIEKRDLAVDKETEMAMFALVNEERSKAGSRQLTIFTGAVPVAENYAEDMWERQYFSHYSPEGDDVGDRLEKAGIDYHTVGENLALAPTLSIAHKGLMNSEGHRRNILDPQFKKVAIGIVDNGVYGKMFVQIFSD</sequence>
<feature type="transmembrane region" description="Helical" evidence="1">
    <location>
        <begin position="69"/>
        <end position="91"/>
    </location>
</feature>
<feature type="transmembrane region" description="Helical" evidence="1">
    <location>
        <begin position="28"/>
        <end position="49"/>
    </location>
</feature>
<evidence type="ECO:0000259" key="2">
    <source>
        <dbReference type="Pfam" id="PF00188"/>
    </source>
</evidence>
<feature type="transmembrane region" description="Helical" evidence="1">
    <location>
        <begin position="6"/>
        <end position="21"/>
    </location>
</feature>
<accession>A0A1F7YIJ2</accession>
<dbReference type="AlphaFoldDB" id="A0A1F7YIJ2"/>
<dbReference type="InterPro" id="IPR035940">
    <property type="entry name" value="CAP_sf"/>
</dbReference>
<keyword evidence="1" id="KW-0472">Membrane</keyword>
<evidence type="ECO:0000313" key="3">
    <source>
        <dbReference type="EMBL" id="OGM27171.1"/>
    </source>
</evidence>
<protein>
    <recommendedName>
        <fullName evidence="2">SCP domain-containing protein</fullName>
    </recommendedName>
</protein>
<evidence type="ECO:0000313" key="4">
    <source>
        <dbReference type="Proteomes" id="UP000179221"/>
    </source>
</evidence>
<dbReference type="SUPFAM" id="SSF55797">
    <property type="entry name" value="PR-1-like"/>
    <property type="match status" value="1"/>
</dbReference>
<keyword evidence="1" id="KW-1133">Transmembrane helix</keyword>
<reference evidence="3 4" key="1">
    <citation type="journal article" date="2016" name="Nat. Commun.">
        <title>Thousands of microbial genomes shed light on interconnected biogeochemical processes in an aquifer system.</title>
        <authorList>
            <person name="Anantharaman K."/>
            <person name="Brown C.T."/>
            <person name="Hug L.A."/>
            <person name="Sharon I."/>
            <person name="Castelle C.J."/>
            <person name="Probst A.J."/>
            <person name="Thomas B.C."/>
            <person name="Singh A."/>
            <person name="Wilkins M.J."/>
            <person name="Karaoz U."/>
            <person name="Brodie E.L."/>
            <person name="Williams K.H."/>
            <person name="Hubbard S.S."/>
            <person name="Banfield J.F."/>
        </authorList>
    </citation>
    <scope>NUCLEOTIDE SEQUENCE [LARGE SCALE GENOMIC DNA]</scope>
</reference>
<dbReference type="PANTHER" id="PTHR31157">
    <property type="entry name" value="SCP DOMAIN-CONTAINING PROTEIN"/>
    <property type="match status" value="1"/>
</dbReference>
<gene>
    <name evidence="3" type="ORF">A2628_03985</name>
</gene>
<evidence type="ECO:0000256" key="1">
    <source>
        <dbReference type="SAM" id="Phobius"/>
    </source>
</evidence>
<name>A0A1F7YIJ2_9BACT</name>
<dbReference type="Pfam" id="PF00188">
    <property type="entry name" value="CAP"/>
    <property type="match status" value="1"/>
</dbReference>
<feature type="domain" description="SCP" evidence="2">
    <location>
        <begin position="206"/>
        <end position="320"/>
    </location>
</feature>
<dbReference type="Gene3D" id="3.40.33.10">
    <property type="entry name" value="CAP"/>
    <property type="match status" value="1"/>
</dbReference>
<dbReference type="EMBL" id="MGGL01000005">
    <property type="protein sequence ID" value="OGM27171.1"/>
    <property type="molecule type" value="Genomic_DNA"/>
</dbReference>